<keyword evidence="7 9" id="KW-0906">Nuclear pore complex</keyword>
<keyword evidence="6" id="KW-0811">Translocation</keyword>
<dbReference type="GO" id="GO:0044613">
    <property type="term" value="C:nuclear pore central transport channel"/>
    <property type="evidence" value="ECO:0007669"/>
    <property type="project" value="TreeGrafter"/>
</dbReference>
<evidence type="ECO:0000256" key="9">
    <source>
        <dbReference type="PROSITE-ProRule" id="PRU00804"/>
    </source>
</evidence>
<evidence type="ECO:0000259" key="11">
    <source>
        <dbReference type="PROSITE" id="PS51472"/>
    </source>
</evidence>
<dbReference type="FunFam" id="3.30.70.330:FF:000095">
    <property type="entry name" value="Putative Nucleoporin NUP53"/>
    <property type="match status" value="1"/>
</dbReference>
<evidence type="ECO:0000256" key="7">
    <source>
        <dbReference type="ARBA" id="ARBA00023132"/>
    </source>
</evidence>
<dbReference type="InterPro" id="IPR007846">
    <property type="entry name" value="RRM_NUP35_dom"/>
</dbReference>
<evidence type="ECO:0000256" key="1">
    <source>
        <dbReference type="ARBA" id="ARBA00004567"/>
    </source>
</evidence>
<keyword evidence="4 9" id="KW-0509">mRNA transport</keyword>
<keyword evidence="13" id="KW-1185">Reference proteome</keyword>
<comment type="similarity">
    <text evidence="2">Belongs to the Nup35 family.</text>
</comment>
<dbReference type="SUPFAM" id="SSF54928">
    <property type="entry name" value="RNA-binding domain, RBD"/>
    <property type="match status" value="1"/>
</dbReference>
<keyword evidence="8 9" id="KW-0539">Nucleus</keyword>
<feature type="domain" description="RRM Nup35-type" evidence="11">
    <location>
        <begin position="111"/>
        <end position="194"/>
    </location>
</feature>
<dbReference type="CDD" id="cd12441">
    <property type="entry name" value="RRM_Nup53_like"/>
    <property type="match status" value="1"/>
</dbReference>
<evidence type="ECO:0000256" key="4">
    <source>
        <dbReference type="ARBA" id="ARBA00022816"/>
    </source>
</evidence>
<dbReference type="EMBL" id="FNXT01001081">
    <property type="protein sequence ID" value="SZX71854.1"/>
    <property type="molecule type" value="Genomic_DNA"/>
</dbReference>
<reference evidence="12 13" key="1">
    <citation type="submission" date="2016-10" db="EMBL/GenBank/DDBJ databases">
        <authorList>
            <person name="Cai Z."/>
        </authorList>
    </citation>
    <scope>NUCLEOTIDE SEQUENCE [LARGE SCALE GENOMIC DNA]</scope>
</reference>
<evidence type="ECO:0000256" key="5">
    <source>
        <dbReference type="ARBA" id="ARBA00022927"/>
    </source>
</evidence>
<dbReference type="GO" id="GO:0003676">
    <property type="term" value="F:nucleic acid binding"/>
    <property type="evidence" value="ECO:0007669"/>
    <property type="project" value="InterPro"/>
</dbReference>
<keyword evidence="5" id="KW-0653">Protein transport</keyword>
<dbReference type="STRING" id="3088.A0A383W4C5"/>
<dbReference type="PANTHER" id="PTHR21527">
    <property type="entry name" value="NUCLEOPORIN NUP35"/>
    <property type="match status" value="1"/>
</dbReference>
<dbReference type="GO" id="GO:0006999">
    <property type="term" value="P:nuclear pore organization"/>
    <property type="evidence" value="ECO:0007669"/>
    <property type="project" value="TreeGrafter"/>
</dbReference>
<dbReference type="InterPro" id="IPR035979">
    <property type="entry name" value="RBD_domain_sf"/>
</dbReference>
<evidence type="ECO:0000256" key="6">
    <source>
        <dbReference type="ARBA" id="ARBA00023010"/>
    </source>
</evidence>
<name>A0A383W4C5_TETOB</name>
<sequence length="249" mass="26826">MAAVSQEYPPLLFTLPSEQPVEFRTPRSIHSPLRDASGSISTARRSVTPPGSVHTDTTPPRPPPIMRLQDTLMSDVDGPGAGTPPTGGNGPLAAAAQQPGSNLMQVEPVTQSEDTWVTVFGFSPDDLALVLQEFQRCGDILQWGTFGAPLHSNFMHVQYQTKYGAQRALLRSGEQLSSTLIIGVKQLEPQHRALVEAYGSGANSSPGLRLRAPQQGPLRPYRVDVSGAQALPQRSRTLVQKLSEFVLGI</sequence>
<organism evidence="12 13">
    <name type="scientific">Tetradesmus obliquus</name>
    <name type="common">Green alga</name>
    <name type="synonym">Acutodesmus obliquus</name>
    <dbReference type="NCBI Taxonomy" id="3088"/>
    <lineage>
        <taxon>Eukaryota</taxon>
        <taxon>Viridiplantae</taxon>
        <taxon>Chlorophyta</taxon>
        <taxon>core chlorophytes</taxon>
        <taxon>Chlorophyceae</taxon>
        <taxon>CS clade</taxon>
        <taxon>Sphaeropleales</taxon>
        <taxon>Scenedesmaceae</taxon>
        <taxon>Tetradesmus</taxon>
    </lineage>
</organism>
<dbReference type="Gene3D" id="3.30.70.330">
    <property type="match status" value="1"/>
</dbReference>
<feature type="region of interest" description="Disordered" evidence="10">
    <location>
        <begin position="23"/>
        <end position="96"/>
    </location>
</feature>
<evidence type="ECO:0000313" key="12">
    <source>
        <dbReference type="EMBL" id="SZX71854.1"/>
    </source>
</evidence>
<evidence type="ECO:0000313" key="13">
    <source>
        <dbReference type="Proteomes" id="UP000256970"/>
    </source>
</evidence>
<dbReference type="InterPro" id="IPR012677">
    <property type="entry name" value="Nucleotide-bd_a/b_plait_sf"/>
</dbReference>
<dbReference type="GO" id="GO:0044615">
    <property type="term" value="C:nuclear pore nuclear basket"/>
    <property type="evidence" value="ECO:0007669"/>
    <property type="project" value="TreeGrafter"/>
</dbReference>
<accession>A0A383W4C5</accession>
<dbReference type="GO" id="GO:0017056">
    <property type="term" value="F:structural constituent of nuclear pore"/>
    <property type="evidence" value="ECO:0007669"/>
    <property type="project" value="TreeGrafter"/>
</dbReference>
<dbReference type="Proteomes" id="UP000256970">
    <property type="component" value="Unassembled WGS sequence"/>
</dbReference>
<proteinExistence type="inferred from homology"/>
<dbReference type="GO" id="GO:0005543">
    <property type="term" value="F:phospholipid binding"/>
    <property type="evidence" value="ECO:0007669"/>
    <property type="project" value="TreeGrafter"/>
</dbReference>
<feature type="compositionally biased region" description="Gly residues" evidence="10">
    <location>
        <begin position="79"/>
        <end position="90"/>
    </location>
</feature>
<keyword evidence="3 9" id="KW-0813">Transport</keyword>
<comment type="subcellular location">
    <subcellularLocation>
        <location evidence="1">Nucleus</location>
        <location evidence="1">Nuclear pore complex</location>
    </subcellularLocation>
</comment>
<dbReference type="AlphaFoldDB" id="A0A383W4C5"/>
<dbReference type="Pfam" id="PF05172">
    <property type="entry name" value="RRM_Nup35"/>
    <property type="match status" value="1"/>
</dbReference>
<dbReference type="PROSITE" id="PS51472">
    <property type="entry name" value="RRM_NUP35"/>
    <property type="match status" value="1"/>
</dbReference>
<evidence type="ECO:0000256" key="8">
    <source>
        <dbReference type="ARBA" id="ARBA00023242"/>
    </source>
</evidence>
<dbReference type="GO" id="GO:0051028">
    <property type="term" value="P:mRNA transport"/>
    <property type="evidence" value="ECO:0007669"/>
    <property type="project" value="UniProtKB-UniRule"/>
</dbReference>
<dbReference type="GO" id="GO:0006607">
    <property type="term" value="P:NLS-bearing protein import into nucleus"/>
    <property type="evidence" value="ECO:0007669"/>
    <property type="project" value="TreeGrafter"/>
</dbReference>
<evidence type="ECO:0000256" key="2">
    <source>
        <dbReference type="ARBA" id="ARBA00009454"/>
    </source>
</evidence>
<evidence type="ECO:0000256" key="10">
    <source>
        <dbReference type="SAM" id="MobiDB-lite"/>
    </source>
</evidence>
<evidence type="ECO:0000256" key="3">
    <source>
        <dbReference type="ARBA" id="ARBA00022448"/>
    </source>
</evidence>
<dbReference type="PANTHER" id="PTHR21527:SF6">
    <property type="entry name" value="NUCLEOPORIN NUP35"/>
    <property type="match status" value="1"/>
</dbReference>
<gene>
    <name evidence="12" type="ORF">BQ4739_LOCUS11963</name>
</gene>
<protein>
    <recommendedName>
        <fullName evidence="11">RRM Nup35-type domain-containing protein</fullName>
    </recommendedName>
</protein>